<evidence type="ECO:0000256" key="1">
    <source>
        <dbReference type="SAM" id="Phobius"/>
    </source>
</evidence>
<evidence type="ECO:0000313" key="3">
    <source>
        <dbReference type="Proteomes" id="UP000177067"/>
    </source>
</evidence>
<sequence>MTDNNTTDININIDYYREIYNEWDFSPLNNSDLDDDLFEYLEESVSEIPKKNKVCIVFHIPASIHDVEKEQKSIEGFKNYFHYYIKKYSNKLRTTKHNSIAYAIFGLFLLFIGSLLQRIIPKAIFADFLIEGFFIGGWVLFWELFNTLFFKLQKLKDRITVFQRLQTADIIYKTDRNDQ</sequence>
<gene>
    <name evidence="2" type="ORF">A2725_04605</name>
</gene>
<feature type="transmembrane region" description="Helical" evidence="1">
    <location>
        <begin position="100"/>
        <end position="120"/>
    </location>
</feature>
<protein>
    <submittedName>
        <fullName evidence="2">Uncharacterized protein</fullName>
    </submittedName>
</protein>
<keyword evidence="1" id="KW-1133">Transmembrane helix</keyword>
<accession>A0A1F6LLP9</accession>
<dbReference type="AlphaFoldDB" id="A0A1F6LLP9"/>
<comment type="caution">
    <text evidence="2">The sequence shown here is derived from an EMBL/GenBank/DDBJ whole genome shotgun (WGS) entry which is preliminary data.</text>
</comment>
<name>A0A1F6LLP9_9BACT</name>
<feature type="transmembrane region" description="Helical" evidence="1">
    <location>
        <begin position="132"/>
        <end position="150"/>
    </location>
</feature>
<evidence type="ECO:0000313" key="2">
    <source>
        <dbReference type="EMBL" id="OGH60213.1"/>
    </source>
</evidence>
<proteinExistence type="predicted"/>
<organism evidence="2 3">
    <name type="scientific">Candidatus Magasanikbacteria bacterium RIFCSPHIGHO2_01_FULL_33_34</name>
    <dbReference type="NCBI Taxonomy" id="1798671"/>
    <lineage>
        <taxon>Bacteria</taxon>
        <taxon>Candidatus Magasanikiibacteriota</taxon>
    </lineage>
</organism>
<reference evidence="2 3" key="1">
    <citation type="journal article" date="2016" name="Nat. Commun.">
        <title>Thousands of microbial genomes shed light on interconnected biogeochemical processes in an aquifer system.</title>
        <authorList>
            <person name="Anantharaman K."/>
            <person name="Brown C.T."/>
            <person name="Hug L.A."/>
            <person name="Sharon I."/>
            <person name="Castelle C.J."/>
            <person name="Probst A.J."/>
            <person name="Thomas B.C."/>
            <person name="Singh A."/>
            <person name="Wilkins M.J."/>
            <person name="Karaoz U."/>
            <person name="Brodie E.L."/>
            <person name="Williams K.H."/>
            <person name="Hubbard S.S."/>
            <person name="Banfield J.F."/>
        </authorList>
    </citation>
    <scope>NUCLEOTIDE SEQUENCE [LARGE SCALE GENOMIC DNA]</scope>
</reference>
<dbReference type="Proteomes" id="UP000177067">
    <property type="component" value="Unassembled WGS sequence"/>
</dbReference>
<keyword evidence="1" id="KW-0472">Membrane</keyword>
<keyword evidence="1" id="KW-0812">Transmembrane</keyword>
<dbReference type="EMBL" id="MFPS01000001">
    <property type="protein sequence ID" value="OGH60213.1"/>
    <property type="molecule type" value="Genomic_DNA"/>
</dbReference>